<feature type="signal peptide" evidence="1">
    <location>
        <begin position="1"/>
        <end position="22"/>
    </location>
</feature>
<evidence type="ECO:0000313" key="2">
    <source>
        <dbReference type="EMBL" id="KAJ7668032.1"/>
    </source>
</evidence>
<dbReference type="AlphaFoldDB" id="A0AAD7CWW2"/>
<keyword evidence="1" id="KW-0732">Signal</keyword>
<name>A0AAD7CWW2_MYCRO</name>
<evidence type="ECO:0000256" key="1">
    <source>
        <dbReference type="SAM" id="SignalP"/>
    </source>
</evidence>
<organism evidence="2 3">
    <name type="scientific">Mycena rosella</name>
    <name type="common">Pink bonnet</name>
    <name type="synonym">Agaricus rosellus</name>
    <dbReference type="NCBI Taxonomy" id="1033263"/>
    <lineage>
        <taxon>Eukaryota</taxon>
        <taxon>Fungi</taxon>
        <taxon>Dikarya</taxon>
        <taxon>Basidiomycota</taxon>
        <taxon>Agaricomycotina</taxon>
        <taxon>Agaricomycetes</taxon>
        <taxon>Agaricomycetidae</taxon>
        <taxon>Agaricales</taxon>
        <taxon>Marasmiineae</taxon>
        <taxon>Mycenaceae</taxon>
        <taxon>Mycena</taxon>
    </lineage>
</organism>
<keyword evidence="3" id="KW-1185">Reference proteome</keyword>
<sequence length="170" mass="18223">MFSKLIVPFTLCALSVVRMGSCQPATKATQANLIKVTDLGVTRIVNVRSNALAFALGEAIVVHGGIVDHGDHGLWKAEETDVDRFVLQNIGTKGYITLGQNDSLVLGPPVLAIKFATVAAVGGPPGSLGITLPGGIKVWDVEFNKDSEFDGYVVLRDAHYSIQELWSFEK</sequence>
<proteinExistence type="predicted"/>
<feature type="chain" id="PRO_5042254180" evidence="1">
    <location>
        <begin position="23"/>
        <end position="170"/>
    </location>
</feature>
<dbReference type="Proteomes" id="UP001221757">
    <property type="component" value="Unassembled WGS sequence"/>
</dbReference>
<gene>
    <name evidence="2" type="ORF">B0H17DRAFT_1142683</name>
</gene>
<evidence type="ECO:0000313" key="3">
    <source>
        <dbReference type="Proteomes" id="UP001221757"/>
    </source>
</evidence>
<reference evidence="2" key="1">
    <citation type="submission" date="2023-03" db="EMBL/GenBank/DDBJ databases">
        <title>Massive genome expansion in bonnet fungi (Mycena s.s.) driven by repeated elements and novel gene families across ecological guilds.</title>
        <authorList>
            <consortium name="Lawrence Berkeley National Laboratory"/>
            <person name="Harder C.B."/>
            <person name="Miyauchi S."/>
            <person name="Viragh M."/>
            <person name="Kuo A."/>
            <person name="Thoen E."/>
            <person name="Andreopoulos B."/>
            <person name="Lu D."/>
            <person name="Skrede I."/>
            <person name="Drula E."/>
            <person name="Henrissat B."/>
            <person name="Morin E."/>
            <person name="Kohler A."/>
            <person name="Barry K."/>
            <person name="LaButti K."/>
            <person name="Morin E."/>
            <person name="Salamov A."/>
            <person name="Lipzen A."/>
            <person name="Mereny Z."/>
            <person name="Hegedus B."/>
            <person name="Baldrian P."/>
            <person name="Stursova M."/>
            <person name="Weitz H."/>
            <person name="Taylor A."/>
            <person name="Grigoriev I.V."/>
            <person name="Nagy L.G."/>
            <person name="Martin F."/>
            <person name="Kauserud H."/>
        </authorList>
    </citation>
    <scope>NUCLEOTIDE SEQUENCE</scope>
    <source>
        <strain evidence="2">CBHHK067</strain>
    </source>
</reference>
<protein>
    <submittedName>
        <fullName evidence="2">Uncharacterized protein</fullName>
    </submittedName>
</protein>
<comment type="caution">
    <text evidence="2">The sequence shown here is derived from an EMBL/GenBank/DDBJ whole genome shotgun (WGS) entry which is preliminary data.</text>
</comment>
<dbReference type="EMBL" id="JARKIE010000199">
    <property type="protein sequence ID" value="KAJ7668032.1"/>
    <property type="molecule type" value="Genomic_DNA"/>
</dbReference>
<accession>A0AAD7CWW2</accession>